<proteinExistence type="predicted"/>
<feature type="transmembrane region" description="Helical" evidence="1">
    <location>
        <begin position="46"/>
        <end position="64"/>
    </location>
</feature>
<evidence type="ECO:0000256" key="1">
    <source>
        <dbReference type="SAM" id="Phobius"/>
    </source>
</evidence>
<keyword evidence="1" id="KW-0812">Transmembrane</keyword>
<dbReference type="AlphaFoldDB" id="A0A0G0GYM3"/>
<comment type="caution">
    <text evidence="2">The sequence shown here is derived from an EMBL/GenBank/DDBJ whole genome shotgun (WGS) entry which is preliminary data.</text>
</comment>
<sequence>MKKIFYFTRISLLTIGEEFPFGLIFITAGLAVYIDDLLKTHCSFPSIIIVVFSALSISDLRNWCTKRKNLIKKN</sequence>
<reference evidence="2 3" key="1">
    <citation type="journal article" date="2015" name="Nature">
        <title>rRNA introns, odd ribosomes, and small enigmatic genomes across a large radiation of phyla.</title>
        <authorList>
            <person name="Brown C.T."/>
            <person name="Hug L.A."/>
            <person name="Thomas B.C."/>
            <person name="Sharon I."/>
            <person name="Castelle C.J."/>
            <person name="Singh A."/>
            <person name="Wilkins M.J."/>
            <person name="Williams K.H."/>
            <person name="Banfield J.F."/>
        </authorList>
    </citation>
    <scope>NUCLEOTIDE SEQUENCE [LARGE SCALE GENOMIC DNA]</scope>
</reference>
<keyword evidence="1" id="KW-1133">Transmembrane helix</keyword>
<feature type="transmembrane region" description="Helical" evidence="1">
    <location>
        <begin position="12"/>
        <end position="34"/>
    </location>
</feature>
<accession>A0A0G0GYM3</accession>
<dbReference type="EMBL" id="LBTF01000025">
    <property type="protein sequence ID" value="KKQ35112.1"/>
    <property type="molecule type" value="Genomic_DNA"/>
</dbReference>
<gene>
    <name evidence="2" type="ORF">US50_C0025G0006</name>
</gene>
<protein>
    <submittedName>
        <fullName evidence="2">Uncharacterized protein</fullName>
    </submittedName>
</protein>
<evidence type="ECO:0000313" key="3">
    <source>
        <dbReference type="Proteomes" id="UP000033876"/>
    </source>
</evidence>
<keyword evidence="1" id="KW-0472">Membrane</keyword>
<organism evidence="2 3">
    <name type="scientific">Candidatus Nomurabacteria bacterium GW2011_GWB1_37_5</name>
    <dbReference type="NCBI Taxonomy" id="1618742"/>
    <lineage>
        <taxon>Bacteria</taxon>
        <taxon>Candidatus Nomuraibacteriota</taxon>
    </lineage>
</organism>
<evidence type="ECO:0000313" key="2">
    <source>
        <dbReference type="EMBL" id="KKQ35112.1"/>
    </source>
</evidence>
<name>A0A0G0GYM3_9BACT</name>
<dbReference type="Proteomes" id="UP000033876">
    <property type="component" value="Unassembled WGS sequence"/>
</dbReference>